<reference evidence="1" key="1">
    <citation type="journal article" date="2014" name="Front. Microbiol.">
        <title>High frequency of phylogenetically diverse reductive dehalogenase-homologous genes in deep subseafloor sedimentary metagenomes.</title>
        <authorList>
            <person name="Kawai M."/>
            <person name="Futagami T."/>
            <person name="Toyoda A."/>
            <person name="Takaki Y."/>
            <person name="Nishi S."/>
            <person name="Hori S."/>
            <person name="Arai W."/>
            <person name="Tsubouchi T."/>
            <person name="Morono Y."/>
            <person name="Uchiyama I."/>
            <person name="Ito T."/>
            <person name="Fujiyama A."/>
            <person name="Inagaki F."/>
            <person name="Takami H."/>
        </authorList>
    </citation>
    <scope>NUCLEOTIDE SEQUENCE</scope>
    <source>
        <strain evidence="1">Expedition CK06-06</strain>
    </source>
</reference>
<name>X0ZQN4_9ZZZZ</name>
<accession>X0ZQN4</accession>
<evidence type="ECO:0000313" key="1">
    <source>
        <dbReference type="EMBL" id="GAG71985.1"/>
    </source>
</evidence>
<dbReference type="AlphaFoldDB" id="X0ZQN4"/>
<comment type="caution">
    <text evidence="1">The sequence shown here is derived from an EMBL/GenBank/DDBJ whole genome shotgun (WGS) entry which is preliminary data.</text>
</comment>
<proteinExistence type="predicted"/>
<protein>
    <submittedName>
        <fullName evidence="1">Uncharacterized protein</fullName>
    </submittedName>
</protein>
<feature type="non-terminal residue" evidence="1">
    <location>
        <position position="1"/>
    </location>
</feature>
<gene>
    <name evidence="1" type="ORF">S01H4_15881</name>
</gene>
<dbReference type="EMBL" id="BART01006959">
    <property type="protein sequence ID" value="GAG71985.1"/>
    <property type="molecule type" value="Genomic_DNA"/>
</dbReference>
<sequence length="29" mass="3382">VITARRTFQIANYKKMKARQPPSLIANHQ</sequence>
<organism evidence="1">
    <name type="scientific">marine sediment metagenome</name>
    <dbReference type="NCBI Taxonomy" id="412755"/>
    <lineage>
        <taxon>unclassified sequences</taxon>
        <taxon>metagenomes</taxon>
        <taxon>ecological metagenomes</taxon>
    </lineage>
</organism>